<gene>
    <name evidence="2" type="ORF">BDV36DRAFT_256415</name>
</gene>
<evidence type="ECO:0000313" key="2">
    <source>
        <dbReference type="EMBL" id="KAE8417572.1"/>
    </source>
</evidence>
<keyword evidence="1" id="KW-0812">Transmembrane</keyword>
<reference evidence="2 3" key="1">
    <citation type="submission" date="2019-04" db="EMBL/GenBank/DDBJ databases">
        <authorList>
            <consortium name="DOE Joint Genome Institute"/>
            <person name="Mondo S."/>
            <person name="Kjaerbolling I."/>
            <person name="Vesth T."/>
            <person name="Frisvad J.C."/>
            <person name="Nybo J.L."/>
            <person name="Theobald S."/>
            <person name="Kildgaard S."/>
            <person name="Isbrandt T."/>
            <person name="Kuo A."/>
            <person name="Sato A."/>
            <person name="Lyhne E.K."/>
            <person name="Kogle M.E."/>
            <person name="Wiebenga A."/>
            <person name="Kun R.S."/>
            <person name="Lubbers R.J."/>
            <person name="Makela M.R."/>
            <person name="Barry K."/>
            <person name="Chovatia M."/>
            <person name="Clum A."/>
            <person name="Daum C."/>
            <person name="Haridas S."/>
            <person name="He G."/>
            <person name="LaButti K."/>
            <person name="Lipzen A."/>
            <person name="Riley R."/>
            <person name="Salamov A."/>
            <person name="Simmons B.A."/>
            <person name="Magnuson J.K."/>
            <person name="Henrissat B."/>
            <person name="Mortensen U.H."/>
            <person name="Larsen T.O."/>
            <person name="Devries R.P."/>
            <person name="Grigoriev I.V."/>
            <person name="Machida M."/>
            <person name="Baker S.E."/>
            <person name="Andersen M.R."/>
            <person name="Cantor M.N."/>
            <person name="Hua S.X."/>
        </authorList>
    </citation>
    <scope>NUCLEOTIDE SEQUENCE [LARGE SCALE GENOMIC DNA]</scope>
    <source>
        <strain evidence="2 3">CBS 117616</strain>
    </source>
</reference>
<sequence length="99" mass="11748">MDLTTNGRDLMTTSLLDIQAFGCLEVYGFVCMFHVSLFLSRVYSHVPRFQRPDDYLYCLSFYTVYRLPIFSFLLSGTKFYRLIEATHIFTRSKYRTIPM</sequence>
<name>A0ABQ6WKB4_9EURO</name>
<protein>
    <submittedName>
        <fullName evidence="2">Uncharacterized protein</fullName>
    </submittedName>
</protein>
<proteinExistence type="predicted"/>
<feature type="transmembrane region" description="Helical" evidence="1">
    <location>
        <begin position="55"/>
        <end position="74"/>
    </location>
</feature>
<keyword evidence="1" id="KW-0472">Membrane</keyword>
<dbReference type="Proteomes" id="UP000325395">
    <property type="component" value="Unassembled WGS sequence"/>
</dbReference>
<feature type="transmembrane region" description="Helical" evidence="1">
    <location>
        <begin position="18"/>
        <end position="43"/>
    </location>
</feature>
<accession>A0ABQ6WKB4</accession>
<evidence type="ECO:0000256" key="1">
    <source>
        <dbReference type="SAM" id="Phobius"/>
    </source>
</evidence>
<keyword evidence="1" id="KW-1133">Transmembrane helix</keyword>
<keyword evidence="3" id="KW-1185">Reference proteome</keyword>
<organism evidence="2 3">
    <name type="scientific">Aspergillus pseudocaelatus</name>
    <dbReference type="NCBI Taxonomy" id="1825620"/>
    <lineage>
        <taxon>Eukaryota</taxon>
        <taxon>Fungi</taxon>
        <taxon>Dikarya</taxon>
        <taxon>Ascomycota</taxon>
        <taxon>Pezizomycotina</taxon>
        <taxon>Eurotiomycetes</taxon>
        <taxon>Eurotiomycetidae</taxon>
        <taxon>Eurotiales</taxon>
        <taxon>Aspergillaceae</taxon>
        <taxon>Aspergillus</taxon>
        <taxon>Aspergillus subgen. Circumdati</taxon>
    </lineage>
</organism>
<evidence type="ECO:0000313" key="3">
    <source>
        <dbReference type="Proteomes" id="UP000325395"/>
    </source>
</evidence>
<dbReference type="EMBL" id="ML735736">
    <property type="protein sequence ID" value="KAE8417572.1"/>
    <property type="molecule type" value="Genomic_DNA"/>
</dbReference>